<organism evidence="6 7">
    <name type="scientific">Stylonychia lemnae</name>
    <name type="common">Ciliate</name>
    <dbReference type="NCBI Taxonomy" id="5949"/>
    <lineage>
        <taxon>Eukaryota</taxon>
        <taxon>Sar</taxon>
        <taxon>Alveolata</taxon>
        <taxon>Ciliophora</taxon>
        <taxon>Intramacronucleata</taxon>
        <taxon>Spirotrichea</taxon>
        <taxon>Stichotrichia</taxon>
        <taxon>Sporadotrichida</taxon>
        <taxon>Oxytrichidae</taxon>
        <taxon>Stylonychinae</taxon>
        <taxon>Stylonychia</taxon>
    </lineage>
</organism>
<evidence type="ECO:0000256" key="4">
    <source>
        <dbReference type="SAM" id="MobiDB-lite"/>
    </source>
</evidence>
<dbReference type="GO" id="GO:0005524">
    <property type="term" value="F:ATP binding"/>
    <property type="evidence" value="ECO:0007669"/>
    <property type="project" value="InterPro"/>
</dbReference>
<keyword evidence="2" id="KW-0505">Motor protein</keyword>
<dbReference type="InterPro" id="IPR036961">
    <property type="entry name" value="Kinesin_motor_dom_sf"/>
</dbReference>
<dbReference type="SMART" id="SM00129">
    <property type="entry name" value="KISc"/>
    <property type="match status" value="1"/>
</dbReference>
<feature type="region of interest" description="Disordered" evidence="4">
    <location>
        <begin position="206"/>
        <end position="240"/>
    </location>
</feature>
<comment type="similarity">
    <text evidence="3">Belongs to the TRAFAC class myosin-kinesin ATPase superfamily. Kinesin family.</text>
</comment>
<evidence type="ECO:0000313" key="7">
    <source>
        <dbReference type="Proteomes" id="UP000039865"/>
    </source>
</evidence>
<feature type="domain" description="Kinesin motor" evidence="5">
    <location>
        <begin position="13"/>
        <end position="81"/>
    </location>
</feature>
<evidence type="ECO:0000259" key="5">
    <source>
        <dbReference type="PROSITE" id="PS50067"/>
    </source>
</evidence>
<dbReference type="PANTHER" id="PTHR47968:SF75">
    <property type="entry name" value="CENTROMERE-ASSOCIATED PROTEIN E"/>
    <property type="match status" value="1"/>
</dbReference>
<dbReference type="GO" id="GO:0007018">
    <property type="term" value="P:microtubule-based movement"/>
    <property type="evidence" value="ECO:0007669"/>
    <property type="project" value="InterPro"/>
</dbReference>
<dbReference type="PANTHER" id="PTHR47968">
    <property type="entry name" value="CENTROMERE PROTEIN E"/>
    <property type="match status" value="1"/>
</dbReference>
<evidence type="ECO:0000256" key="2">
    <source>
        <dbReference type="ARBA" id="ARBA00023175"/>
    </source>
</evidence>
<gene>
    <name evidence="6" type="primary">Contig2094.g2250</name>
    <name evidence="6" type="ORF">STYLEM_224</name>
</gene>
<dbReference type="Gene3D" id="3.40.850.10">
    <property type="entry name" value="Kinesin motor domain"/>
    <property type="match status" value="2"/>
</dbReference>
<dbReference type="Proteomes" id="UP000039865">
    <property type="component" value="Unassembled WGS sequence"/>
</dbReference>
<dbReference type="GO" id="GO:0008017">
    <property type="term" value="F:microtubule binding"/>
    <property type="evidence" value="ECO:0007669"/>
    <property type="project" value="InterPro"/>
</dbReference>
<accession>A0A077ZMT8</accession>
<comment type="caution">
    <text evidence="3">Lacks conserved residue(s) required for the propagation of feature annotation.</text>
</comment>
<proteinExistence type="inferred from homology"/>
<dbReference type="InterPro" id="IPR027640">
    <property type="entry name" value="Kinesin-like_fam"/>
</dbReference>
<dbReference type="InterPro" id="IPR027417">
    <property type="entry name" value="P-loop_NTPase"/>
</dbReference>
<keyword evidence="7" id="KW-1185">Reference proteome</keyword>
<evidence type="ECO:0000256" key="3">
    <source>
        <dbReference type="PROSITE-ProRule" id="PRU00283"/>
    </source>
</evidence>
<dbReference type="GO" id="GO:0003777">
    <property type="term" value="F:microtubule motor activity"/>
    <property type="evidence" value="ECO:0007669"/>
    <property type="project" value="InterPro"/>
</dbReference>
<dbReference type="PROSITE" id="PS50067">
    <property type="entry name" value="KINESIN_MOTOR_2"/>
    <property type="match status" value="1"/>
</dbReference>
<dbReference type="EMBL" id="CCKQ01000221">
    <property type="protein sequence ID" value="CDW71282.1"/>
    <property type="molecule type" value="Genomic_DNA"/>
</dbReference>
<dbReference type="Pfam" id="PF00225">
    <property type="entry name" value="Kinesin"/>
    <property type="match status" value="1"/>
</dbReference>
<evidence type="ECO:0000313" key="6">
    <source>
        <dbReference type="EMBL" id="CDW71282.1"/>
    </source>
</evidence>
<evidence type="ECO:0000256" key="1">
    <source>
        <dbReference type="ARBA" id="ARBA00023054"/>
    </source>
</evidence>
<dbReference type="InParanoid" id="A0A077ZMT8"/>
<keyword evidence="1" id="KW-0175">Coiled coil</keyword>
<name>A0A077ZMT8_STYLE</name>
<dbReference type="InterPro" id="IPR001752">
    <property type="entry name" value="Kinesin_motor_dom"/>
</dbReference>
<protein>
    <submittedName>
        <fullName evidence="6">Atp binding microtubule motor family isoform 1</fullName>
    </submittedName>
</protein>
<sequence length="309" mass="35670">MRPQKESEEKSQTISVAIRMRPLFQEERPGNWKVDENNSLLYLSQKQFPFSKLYLQSSSNSDVYNESCKPIIQKIIQGQNGKKNVHEHIARSHFIYRLTIENYQKAKNIFGYKQKSVLTFLDLANSDPQINENTQLNFPLDEIVRKILDQNTADSYYLSNREAFYLRSALGQSDLATIICTMSPSEDSVDKSIQILNFASCIQDSENIKSPNPNNHHQKKPDKVKAKSQQNSPKKDSNELKPALKKTFQNTDSQTDIIQEIIRIVADKNDLSDQIRQETKNLISQEFDKFQEQSKSKVCRCRSDLLNSI</sequence>
<dbReference type="SUPFAM" id="SSF52540">
    <property type="entry name" value="P-loop containing nucleoside triphosphate hydrolases"/>
    <property type="match status" value="1"/>
</dbReference>
<feature type="compositionally biased region" description="Polar residues" evidence="4">
    <location>
        <begin position="206"/>
        <end position="215"/>
    </location>
</feature>
<reference evidence="6 7" key="1">
    <citation type="submission" date="2014-06" db="EMBL/GenBank/DDBJ databases">
        <authorList>
            <person name="Swart Estienne"/>
        </authorList>
    </citation>
    <scope>NUCLEOTIDE SEQUENCE [LARGE SCALE GENOMIC DNA]</scope>
    <source>
        <strain evidence="6 7">130c</strain>
    </source>
</reference>
<dbReference type="AlphaFoldDB" id="A0A077ZMT8"/>